<dbReference type="InterPro" id="IPR035892">
    <property type="entry name" value="C2_domain_sf"/>
</dbReference>
<dbReference type="CDD" id="cd04037">
    <property type="entry name" value="C2E_Ferlin"/>
    <property type="match status" value="1"/>
</dbReference>
<evidence type="ECO:0000256" key="3">
    <source>
        <dbReference type="ARBA" id="ARBA00022737"/>
    </source>
</evidence>
<dbReference type="RefSeq" id="XP_009528944.1">
    <property type="nucleotide sequence ID" value="XM_009530649.1"/>
</dbReference>
<organism evidence="9 10">
    <name type="scientific">Phytophthora sojae (strain P6497)</name>
    <name type="common">Soybean stem and root rot agent</name>
    <name type="synonym">Phytophthora megasperma f. sp. glycines</name>
    <dbReference type="NCBI Taxonomy" id="1094619"/>
    <lineage>
        <taxon>Eukaryota</taxon>
        <taxon>Sar</taxon>
        <taxon>Stramenopiles</taxon>
        <taxon>Oomycota</taxon>
        <taxon>Peronosporomycetes</taxon>
        <taxon>Peronosporales</taxon>
        <taxon>Peronosporaceae</taxon>
        <taxon>Phytophthora</taxon>
    </lineage>
</organism>
<feature type="compositionally biased region" description="Acidic residues" evidence="6">
    <location>
        <begin position="1717"/>
        <end position="1733"/>
    </location>
</feature>
<evidence type="ECO:0000259" key="8">
    <source>
        <dbReference type="PROSITE" id="PS50004"/>
    </source>
</evidence>
<dbReference type="CDD" id="cd04011">
    <property type="entry name" value="C2B_Ferlin"/>
    <property type="match status" value="1"/>
</dbReference>
<sequence length="1926" mass="216420">MAELVETPRVRLVVAGASGVGGAQAVGDAAFDPYCQAQCGDVVLRTAAQAKATAPEWAQNFTFGVKKPLGDAVNFKVFGLNARGRDVLLGSASLQIDALAPDTPTTHKLPLIDSAGKSCGELTVEATYEPKFMAPPRKEDSGTSKKKPASPKKLAAPTSPKSSQSPKPPNFYVVTILEATGLLACDGTGIEATSDPYVRISCSKNQSQRTKTQQQTLHPSWRQRFYFTIVPEEKQLLELTVEDSDLLTSDFMGRCVIDLDEFTKRFQGEKQAFWLALEQQPESKEQDGPSDLSPQRKMNYGNGKICLAIELQYLDRDIGSLEQGEIDNVTEVPSGRGLRHQGSSDAPEEDEGENGGNYGEEANEDPNEGGDDDDADARREEAEAQRKQREEERQKMLAELSSVQFQSGDYQVRVRIIEVRDLQPMDANGLCDPVVSVECIGQRQHTVVKQKQLSCVFDEYLYFNFRKIDKDTVQQGSIKISVFDADGPGTSANRSAASRAFDDLVGFFSVDIPYVYFQPDHELKRKWVALVGSGTTNSDSIQGYVLLSLVVLGPNDKMKLYDPAEDKDPDEHSVKSKADINSMVLVPPRVTQKLSFLVITIYRAEELPDMDYSMMMHGGIDGYVRAYFAGQDVLETKKVTVKGSENLTVAFNQELWFPVLLPTMSDNIFLSVWDWDMTADQLVANTLKPFSFKQVLNYPNQFKHVWANLYGPPVGYDTESSALQLMQKHPAHASTYRGRLLMSLRVEDGLQSVNDEAHVRNLLNTSVMPRTRRYTLRAALFYGTEIPVFTSKTNWNRNTRMSLKISVGRHSVESSRAHNVSGICHFNQYLDAVGVELPADLDQVPDVFVHLIHQTMNESRCICFARFKAQDLFCQDADALKAIPPPQWVVLNEDKVLDELKDHDFTGNILMNLRLEESEHRERPEEEIAQQWRQHANTTVQYMKYVLFVHVFQGKCLPSADFDGLLDPYVKVACVGSEGQVSTRMSTRDPCFYETVVLDVELPQNEQFLPKVSLQVFDWDRYDADDYVGGLKFSLGDFPQMSSSEYSKIRASGEYSAPRPKWYPICYEKPGDTQGELLLSFDLIKKDTPGVIVEPPESIRPPAEEAFVEIMCLGCRGLQPTGFMPINTPFAKFEIGEITKTNQPKFTNPSSKPSSRNPNFLQRIVVPVKMPLDSLFAPRLNITVYDQLLGGFYKPVIGVCAVDLSRKMPLSNGEPNPLYIEESSKPIIRESNPYVDYGDDLSTFPGTPNTIRIGGICSSGSFGMYDDDEDELPHYMHQREIVDGELEDTLKSPFETYTLFRGSMSSNSGCESSEHASDTYRPVGKFKGIVRVLKSRDDPPLFDLDQFLNPQPYLVRVYVLDALNLHPKDANNRCDPYLRVSLGDGRRREQMFNDRENYRPETLTPKFHKMYEFKADLPGASELKLEVLDYDFFAIPTLPAGLSKALSTAVGTTVDDDDFVGATLIDLEDRWFDAKWQELGLSPERAERRKPLEVRPLFAPSSTLPQGSLRMWVDILTGAEMNVVRPLDISLPPPQMFEVRVIIYKAKNVTPGDFTDLSDLLVKCWLQNRDDKSQSTDTHWRARNGRASFNWRMKFDVELPLDPEKEADRGYLHFQMWDRDVVYDDCLADAVVDLTSFLKTAFKTKQAVNVFAKPKPIRIRGTESMPYEGASRRSGYSSTEDATSAARQRPPHSGEVVINIKEEERGDRKPLLSADVADIDDADETEPEDVDADMENAESLVKSFMHRLGMGDDPEDASWLTMTTRDSRTGDRVRAGELLVSVEILPKHLAEVRSAGLGRGEPNNFPFLPEPADRLHLSAMWNPCYVLEALIGPKYYRAFASFFLCTVFMMLVLFAGPLINVLLTLFELVPQPFGLIFFFLVLALLMGTLVYLLYRCRRAIIRVSGGGDFNSSTRTKSKRKARRALR</sequence>
<dbReference type="SMART" id="SM00239">
    <property type="entry name" value="C2"/>
    <property type="match status" value="8"/>
</dbReference>
<dbReference type="GO" id="GO:0016020">
    <property type="term" value="C:membrane"/>
    <property type="evidence" value="ECO:0007669"/>
    <property type="project" value="UniProtKB-SubCell"/>
</dbReference>
<feature type="compositionally biased region" description="Basic and acidic residues" evidence="6">
    <location>
        <begin position="376"/>
        <end position="394"/>
    </location>
</feature>
<name>G4ZK78_PHYSP</name>
<evidence type="ECO:0000313" key="10">
    <source>
        <dbReference type="Proteomes" id="UP000002640"/>
    </source>
</evidence>
<dbReference type="SMR" id="G4ZK78"/>
<evidence type="ECO:0000256" key="1">
    <source>
        <dbReference type="ARBA" id="ARBA00004167"/>
    </source>
</evidence>
<dbReference type="Pfam" id="PF00168">
    <property type="entry name" value="C2"/>
    <property type="match status" value="8"/>
</dbReference>
<dbReference type="CDD" id="cd00030">
    <property type="entry name" value="C2"/>
    <property type="match status" value="2"/>
</dbReference>
<comment type="subcellular location">
    <subcellularLocation>
        <location evidence="1">Membrane</location>
        <topology evidence="1">Single-pass membrane protein</topology>
    </subcellularLocation>
</comment>
<dbReference type="SUPFAM" id="SSF49562">
    <property type="entry name" value="C2 domain (Calcium/lipid-binding domain, CaLB)"/>
    <property type="match status" value="8"/>
</dbReference>
<feature type="domain" description="C2" evidence="8">
    <location>
        <begin position="1"/>
        <end position="109"/>
    </location>
</feature>
<feature type="domain" description="C2" evidence="8">
    <location>
        <begin position="389"/>
        <end position="528"/>
    </location>
</feature>
<evidence type="ECO:0000256" key="6">
    <source>
        <dbReference type="SAM" id="MobiDB-lite"/>
    </source>
</evidence>
<keyword evidence="10" id="KW-1185">Reference proteome</keyword>
<dbReference type="InterPro" id="IPR000008">
    <property type="entry name" value="C2_dom"/>
</dbReference>
<feature type="region of interest" description="Disordered" evidence="6">
    <location>
        <begin position="1662"/>
        <end position="1733"/>
    </location>
</feature>
<protein>
    <recommendedName>
        <fullName evidence="8">C2 domain-containing protein</fullName>
    </recommendedName>
</protein>
<feature type="transmembrane region" description="Helical" evidence="7">
    <location>
        <begin position="1875"/>
        <end position="1894"/>
    </location>
</feature>
<feature type="compositionally biased region" description="Polar residues" evidence="6">
    <location>
        <begin position="1674"/>
        <end position="1686"/>
    </location>
</feature>
<feature type="region of interest" description="Disordered" evidence="6">
    <location>
        <begin position="328"/>
        <end position="394"/>
    </location>
</feature>
<dbReference type="InterPro" id="IPR012968">
    <property type="entry name" value="FerIin_dom"/>
</dbReference>
<gene>
    <name evidence="9" type="ORF">PHYSODRAFT_506633</name>
</gene>
<feature type="region of interest" description="Disordered" evidence="6">
    <location>
        <begin position="130"/>
        <end position="167"/>
    </location>
</feature>
<feature type="domain" description="C2" evidence="8">
    <location>
        <begin position="1085"/>
        <end position="1218"/>
    </location>
</feature>
<feature type="compositionally biased region" description="Acidic residues" evidence="6">
    <location>
        <begin position="361"/>
        <end position="375"/>
    </location>
</feature>
<feature type="transmembrane region" description="Helical" evidence="7">
    <location>
        <begin position="1815"/>
        <end position="1832"/>
    </location>
</feature>
<feature type="domain" description="C2" evidence="8">
    <location>
        <begin position="1336"/>
        <end position="1481"/>
    </location>
</feature>
<accession>G4ZK78</accession>
<proteinExistence type="predicted"/>
<reference evidence="9 10" key="1">
    <citation type="journal article" date="2006" name="Science">
        <title>Phytophthora genome sequences uncover evolutionary origins and mechanisms of pathogenesis.</title>
        <authorList>
            <person name="Tyler B.M."/>
            <person name="Tripathy S."/>
            <person name="Zhang X."/>
            <person name="Dehal P."/>
            <person name="Jiang R.H."/>
            <person name="Aerts A."/>
            <person name="Arredondo F.D."/>
            <person name="Baxter L."/>
            <person name="Bensasson D."/>
            <person name="Beynon J.L."/>
            <person name="Chapman J."/>
            <person name="Damasceno C.M."/>
            <person name="Dorrance A.E."/>
            <person name="Dou D."/>
            <person name="Dickerman A.W."/>
            <person name="Dubchak I.L."/>
            <person name="Garbelotto M."/>
            <person name="Gijzen M."/>
            <person name="Gordon S.G."/>
            <person name="Govers F."/>
            <person name="Grunwald N.J."/>
            <person name="Huang W."/>
            <person name="Ivors K.L."/>
            <person name="Jones R.W."/>
            <person name="Kamoun S."/>
            <person name="Krampis K."/>
            <person name="Lamour K.H."/>
            <person name="Lee M.K."/>
            <person name="McDonald W.H."/>
            <person name="Medina M."/>
            <person name="Meijer H.J."/>
            <person name="Nordberg E.K."/>
            <person name="Maclean D.J."/>
            <person name="Ospina-Giraldo M.D."/>
            <person name="Morris P.F."/>
            <person name="Phuntumart V."/>
            <person name="Putnam N.H."/>
            <person name="Rash S."/>
            <person name="Rose J.K."/>
            <person name="Sakihama Y."/>
            <person name="Salamov A.A."/>
            <person name="Savidor A."/>
            <person name="Scheuring C.F."/>
            <person name="Smith B.M."/>
            <person name="Sobral B.W."/>
            <person name="Terry A."/>
            <person name="Torto-Alalibo T.A."/>
            <person name="Win J."/>
            <person name="Xu Z."/>
            <person name="Zhang H."/>
            <person name="Grigoriev I.V."/>
            <person name="Rokhsar D.S."/>
            <person name="Boore J.L."/>
        </authorList>
    </citation>
    <scope>NUCLEOTIDE SEQUENCE [LARGE SCALE GENOMIC DNA]</scope>
    <source>
        <strain evidence="9 10">P6497</strain>
    </source>
</reference>
<keyword evidence="3" id="KW-0677">Repeat</keyword>
<dbReference type="SMART" id="SM01202">
    <property type="entry name" value="FerI"/>
    <property type="match status" value="1"/>
</dbReference>
<keyword evidence="2 7" id="KW-0812">Transmembrane</keyword>
<dbReference type="GeneID" id="20658644"/>
<dbReference type="PANTHER" id="PTHR12546:SF33">
    <property type="entry name" value="SPERM VESICLE FUSION PROTEIN FER-1"/>
    <property type="match status" value="1"/>
</dbReference>
<dbReference type="InParanoid" id="G4ZK78"/>
<feature type="transmembrane region" description="Helical" evidence="7">
    <location>
        <begin position="1839"/>
        <end position="1863"/>
    </location>
</feature>
<dbReference type="EMBL" id="JH159155">
    <property type="protein sequence ID" value="EGZ15195.1"/>
    <property type="molecule type" value="Genomic_DNA"/>
</dbReference>
<evidence type="ECO:0000256" key="4">
    <source>
        <dbReference type="ARBA" id="ARBA00022989"/>
    </source>
</evidence>
<dbReference type="InterPro" id="IPR037724">
    <property type="entry name" value="C2E_Ferlin"/>
</dbReference>
<evidence type="ECO:0000256" key="5">
    <source>
        <dbReference type="ARBA" id="ARBA00023136"/>
    </source>
</evidence>
<dbReference type="PANTHER" id="PTHR12546">
    <property type="entry name" value="FER-1-LIKE"/>
    <property type="match status" value="1"/>
</dbReference>
<feature type="domain" description="C2" evidence="8">
    <location>
        <begin position="576"/>
        <end position="707"/>
    </location>
</feature>
<evidence type="ECO:0000313" key="9">
    <source>
        <dbReference type="EMBL" id="EGZ15195.1"/>
    </source>
</evidence>
<keyword evidence="4 7" id="KW-1133">Transmembrane helix</keyword>
<evidence type="ECO:0000256" key="2">
    <source>
        <dbReference type="ARBA" id="ARBA00022692"/>
    </source>
</evidence>
<feature type="domain" description="C2" evidence="8">
    <location>
        <begin position="1520"/>
        <end position="1647"/>
    </location>
</feature>
<dbReference type="OMA" id="NPYVDYG"/>
<feature type="domain" description="C2" evidence="8">
    <location>
        <begin position="923"/>
        <end position="1048"/>
    </location>
</feature>
<dbReference type="InterPro" id="IPR037721">
    <property type="entry name" value="Ferlin"/>
</dbReference>
<evidence type="ECO:0000256" key="7">
    <source>
        <dbReference type="SAM" id="Phobius"/>
    </source>
</evidence>
<dbReference type="GO" id="GO:0007009">
    <property type="term" value="P:plasma membrane organization"/>
    <property type="evidence" value="ECO:0007669"/>
    <property type="project" value="TreeGrafter"/>
</dbReference>
<dbReference type="Proteomes" id="UP000002640">
    <property type="component" value="Unassembled WGS sequence"/>
</dbReference>
<feature type="compositionally biased region" description="Low complexity" evidence="6">
    <location>
        <begin position="151"/>
        <end position="165"/>
    </location>
</feature>
<dbReference type="KEGG" id="psoj:PHYSODRAFT_506633"/>
<feature type="compositionally biased region" description="Basic and acidic residues" evidence="6">
    <location>
        <begin position="1700"/>
        <end position="1710"/>
    </location>
</feature>
<dbReference type="Gene3D" id="2.60.40.150">
    <property type="entry name" value="C2 domain"/>
    <property type="match status" value="7"/>
</dbReference>
<keyword evidence="5 7" id="KW-0472">Membrane</keyword>
<dbReference type="PROSITE" id="PS50004">
    <property type="entry name" value="C2"/>
    <property type="match status" value="8"/>
</dbReference>
<dbReference type="InterPro" id="IPR037720">
    <property type="entry name" value="C2B_Ferlin"/>
</dbReference>
<feature type="domain" description="C2" evidence="8">
    <location>
        <begin position="153"/>
        <end position="275"/>
    </location>
</feature>